<feature type="domain" description="ZP" evidence="4">
    <location>
        <begin position="31"/>
        <end position="272"/>
    </location>
</feature>
<evidence type="ECO:0000313" key="6">
    <source>
        <dbReference type="Proteomes" id="UP000265140"/>
    </source>
</evidence>
<dbReference type="GO" id="GO:0031012">
    <property type="term" value="C:extracellular matrix"/>
    <property type="evidence" value="ECO:0007669"/>
    <property type="project" value="TreeGrafter"/>
</dbReference>
<dbReference type="Gene3D" id="2.60.40.3210">
    <property type="entry name" value="Zona pellucida, ZP-N domain"/>
    <property type="match status" value="1"/>
</dbReference>
<dbReference type="PROSITE" id="PS51034">
    <property type="entry name" value="ZP_2"/>
    <property type="match status" value="1"/>
</dbReference>
<dbReference type="FunFam" id="2.60.40.4100:FF:000002">
    <property type="entry name" value="Zona pellucida sperm-binding protein 3"/>
    <property type="match status" value="1"/>
</dbReference>
<dbReference type="GeneTree" id="ENSGT01030000234567"/>
<dbReference type="RefSeq" id="XP_010887578.1">
    <property type="nucleotide sequence ID" value="XM_010889276.3"/>
</dbReference>
<keyword evidence="6" id="KW-1185">Reference proteome</keyword>
<dbReference type="SMART" id="SM00241">
    <property type="entry name" value="ZP"/>
    <property type="match status" value="1"/>
</dbReference>
<reference evidence="5" key="2">
    <citation type="submission" date="2025-08" db="UniProtKB">
        <authorList>
            <consortium name="Ensembl"/>
        </authorList>
    </citation>
    <scope>IDENTIFICATION</scope>
</reference>
<dbReference type="GO" id="GO:2000344">
    <property type="term" value="P:positive regulation of acrosome reaction"/>
    <property type="evidence" value="ECO:0007669"/>
    <property type="project" value="TreeGrafter"/>
</dbReference>
<name>A0AAY5K072_ESOLU</name>
<dbReference type="KEGG" id="els:105021529"/>
<protein>
    <recommendedName>
        <fullName evidence="4">ZP domain-containing protein</fullName>
    </recommendedName>
</protein>
<dbReference type="GO" id="GO:0035803">
    <property type="term" value="P:egg coat formation"/>
    <property type="evidence" value="ECO:0007669"/>
    <property type="project" value="TreeGrafter"/>
</dbReference>
<evidence type="ECO:0000256" key="1">
    <source>
        <dbReference type="ARBA" id="ARBA00023157"/>
    </source>
</evidence>
<accession>A0AAY5K072</accession>
<keyword evidence="3" id="KW-0732">Signal</keyword>
<dbReference type="Ensembl" id="ENSELUT00000091169.1">
    <property type="protein sequence ID" value="ENSELUP00000082278.1"/>
    <property type="gene ID" value="ENSELUG00000004558.3"/>
</dbReference>
<dbReference type="Pfam" id="PF00100">
    <property type="entry name" value="Zona_pellucida"/>
    <property type="match status" value="1"/>
</dbReference>
<dbReference type="InterPro" id="IPR048290">
    <property type="entry name" value="ZP_chr"/>
</dbReference>
<reference evidence="5 6" key="1">
    <citation type="submission" date="2020-02" db="EMBL/GenBank/DDBJ databases">
        <title>Esox lucius (northern pike) genome, fEsoLuc1, primary haplotype.</title>
        <authorList>
            <person name="Myers G."/>
            <person name="Karagic N."/>
            <person name="Meyer A."/>
            <person name="Pippel M."/>
            <person name="Reichard M."/>
            <person name="Winkler S."/>
            <person name="Tracey A."/>
            <person name="Sims Y."/>
            <person name="Howe K."/>
            <person name="Rhie A."/>
            <person name="Formenti G."/>
            <person name="Durbin R."/>
            <person name="Fedrigo O."/>
            <person name="Jarvis E.D."/>
        </authorList>
    </citation>
    <scope>NUCLEOTIDE SEQUENCE [LARGE SCALE GENOMIC DNA]</scope>
</reference>
<dbReference type="InterPro" id="IPR042235">
    <property type="entry name" value="ZP-C_dom"/>
</dbReference>
<keyword evidence="2" id="KW-0325">Glycoprotein</keyword>
<evidence type="ECO:0000313" key="5">
    <source>
        <dbReference type="Ensembl" id="ENSELUP00000082278.1"/>
    </source>
</evidence>
<sequence length="323" mass="35919">MVTFSQEMAFFLFSVIGLGLAVAAQEDIKVECGPDSVTLRWRALRAQIDPSLLLLGDCSPNSMSSGEAMFQVELGDCNFKRMVTGDTLMYMNELTFTSAPKPHVKTFSYPVVCAYERPADWEPPMFEPVLFHTFGRGDLVFQMELKKDDLSGPHLSREYPLGSFIHISAAVEQKVHQPLALFLEECVATTTPELGSEGLVHPIITNNGCLVDSKTSNSKFQPRQETSELSLFLQAFKFAIGEEVYIHCKLLAWDPTAIDTSKKACHYVKGHGWELLDDPYHSTVCDCCDFSCKSRTKRGIETGMLQMQNAVLGPLIITNNSPS</sequence>
<dbReference type="GO" id="GO:0007339">
    <property type="term" value="P:binding of sperm to zona pellucida"/>
    <property type="evidence" value="ECO:0007669"/>
    <property type="project" value="TreeGrafter"/>
</dbReference>
<organism evidence="5 6">
    <name type="scientific">Esox lucius</name>
    <name type="common">Northern pike</name>
    <dbReference type="NCBI Taxonomy" id="8010"/>
    <lineage>
        <taxon>Eukaryota</taxon>
        <taxon>Metazoa</taxon>
        <taxon>Chordata</taxon>
        <taxon>Craniata</taxon>
        <taxon>Vertebrata</taxon>
        <taxon>Euteleostomi</taxon>
        <taxon>Actinopterygii</taxon>
        <taxon>Neopterygii</taxon>
        <taxon>Teleostei</taxon>
        <taxon>Protacanthopterygii</taxon>
        <taxon>Esociformes</taxon>
        <taxon>Esocidae</taxon>
        <taxon>Esox</taxon>
    </lineage>
</organism>
<dbReference type="PANTHER" id="PTHR11576:SF3">
    <property type="entry name" value="SI:CH211-14A17.6-RELATED"/>
    <property type="match status" value="1"/>
</dbReference>
<keyword evidence="1" id="KW-1015">Disulfide bond</keyword>
<dbReference type="PANTHER" id="PTHR11576">
    <property type="entry name" value="ZONA PELLUCIDA SPERM-BINDING PROTEIN 3"/>
    <property type="match status" value="1"/>
</dbReference>
<dbReference type="GO" id="GO:0032190">
    <property type="term" value="F:acrosin binding"/>
    <property type="evidence" value="ECO:0007669"/>
    <property type="project" value="TreeGrafter"/>
</dbReference>
<dbReference type="InterPro" id="IPR055356">
    <property type="entry name" value="ZP-N"/>
</dbReference>
<dbReference type="InterPro" id="IPR001507">
    <property type="entry name" value="ZP_dom"/>
</dbReference>
<evidence type="ECO:0000259" key="4">
    <source>
        <dbReference type="PROSITE" id="PS51034"/>
    </source>
</evidence>
<dbReference type="Gene3D" id="2.60.40.4100">
    <property type="entry name" value="Zona pellucida, ZP-C domain"/>
    <property type="match status" value="1"/>
</dbReference>
<reference evidence="5" key="3">
    <citation type="submission" date="2025-09" db="UniProtKB">
        <authorList>
            <consortium name="Ensembl"/>
        </authorList>
    </citation>
    <scope>IDENTIFICATION</scope>
</reference>
<dbReference type="InterPro" id="IPR055355">
    <property type="entry name" value="ZP-C"/>
</dbReference>
<dbReference type="AlphaFoldDB" id="A0AAY5K072"/>
<dbReference type="PRINTS" id="PR00023">
    <property type="entry name" value="ZPELLUCIDA"/>
</dbReference>
<evidence type="ECO:0000256" key="3">
    <source>
        <dbReference type="SAM" id="SignalP"/>
    </source>
</evidence>
<evidence type="ECO:0000256" key="2">
    <source>
        <dbReference type="ARBA" id="ARBA00023180"/>
    </source>
</evidence>
<proteinExistence type="predicted"/>
<dbReference type="Pfam" id="PF23344">
    <property type="entry name" value="ZP-N"/>
    <property type="match status" value="1"/>
</dbReference>
<feature type="signal peptide" evidence="3">
    <location>
        <begin position="1"/>
        <end position="23"/>
    </location>
</feature>
<dbReference type="Proteomes" id="UP000265140">
    <property type="component" value="Chromosome 3"/>
</dbReference>
<dbReference type="GeneID" id="105021529"/>
<feature type="chain" id="PRO_5044263160" description="ZP domain-containing protein" evidence="3">
    <location>
        <begin position="24"/>
        <end position="323"/>
    </location>
</feature>